<evidence type="ECO:0000256" key="1">
    <source>
        <dbReference type="SAM" id="Phobius"/>
    </source>
</evidence>
<evidence type="ECO:0008006" key="4">
    <source>
        <dbReference type="Google" id="ProtNLM"/>
    </source>
</evidence>
<keyword evidence="1" id="KW-1133">Transmembrane helix</keyword>
<dbReference type="EMBL" id="JAPCHY010000007">
    <property type="protein sequence ID" value="MCW4472785.1"/>
    <property type="molecule type" value="Genomic_DNA"/>
</dbReference>
<accession>A0ABT3JWC7</accession>
<organism evidence="2 3">
    <name type="scientific">Xanthomonas chitinilytica</name>
    <dbReference type="NCBI Taxonomy" id="2989819"/>
    <lineage>
        <taxon>Bacteria</taxon>
        <taxon>Pseudomonadati</taxon>
        <taxon>Pseudomonadota</taxon>
        <taxon>Gammaproteobacteria</taxon>
        <taxon>Lysobacterales</taxon>
        <taxon>Lysobacteraceae</taxon>
        <taxon>Xanthomonas</taxon>
    </lineage>
</organism>
<proteinExistence type="predicted"/>
<dbReference type="RefSeq" id="WP_265127767.1">
    <property type="nucleotide sequence ID" value="NZ_JAPCHY010000007.1"/>
</dbReference>
<keyword evidence="1" id="KW-0472">Membrane</keyword>
<dbReference type="Proteomes" id="UP001209922">
    <property type="component" value="Unassembled WGS sequence"/>
</dbReference>
<reference evidence="2 3" key="1">
    <citation type="submission" date="2022-10" db="EMBL/GenBank/DDBJ databases">
        <title>Xanthomonas sp. H13-6.</title>
        <authorList>
            <person name="Liu X."/>
            <person name="Deng Z."/>
            <person name="Jiang Y."/>
            <person name="Yu T."/>
            <person name="Ai J."/>
        </authorList>
    </citation>
    <scope>NUCLEOTIDE SEQUENCE [LARGE SCALE GENOMIC DNA]</scope>
    <source>
        <strain evidence="2 3">H13-6</strain>
    </source>
</reference>
<evidence type="ECO:0000313" key="3">
    <source>
        <dbReference type="Proteomes" id="UP001209922"/>
    </source>
</evidence>
<protein>
    <recommendedName>
        <fullName evidence="4">Lipopolysaccharide assembly protein A domain-containing protein</fullName>
    </recommendedName>
</protein>
<feature type="transmembrane region" description="Helical" evidence="1">
    <location>
        <begin position="40"/>
        <end position="69"/>
    </location>
</feature>
<keyword evidence="1" id="KW-0812">Transmembrane</keyword>
<evidence type="ECO:0000313" key="2">
    <source>
        <dbReference type="EMBL" id="MCW4472785.1"/>
    </source>
</evidence>
<sequence length="98" mass="10018">MKVVRLLILLAVLVGGLVIGSLNSQRIDISLGFWVLQTTSGIAIIVSLLLGTLLGGALVTAGVVIPLYARLRRANKAALAGQGESSAVAPAPSPFDGR</sequence>
<keyword evidence="3" id="KW-1185">Reference proteome</keyword>
<comment type="caution">
    <text evidence="2">The sequence shown here is derived from an EMBL/GenBank/DDBJ whole genome shotgun (WGS) entry which is preliminary data.</text>
</comment>
<name>A0ABT3JWC7_9XANT</name>
<gene>
    <name evidence="2" type="ORF">OK345_09730</name>
</gene>